<reference evidence="2 3" key="1">
    <citation type="journal article" date="2012" name="Appl. Environ. Microbiol.">
        <title>Short-read sequencing for genomic analysis of the brown rot fungus Fibroporia radiculosa.</title>
        <authorList>
            <person name="Tang J.D."/>
            <person name="Perkins A.D."/>
            <person name="Sonstegard T.S."/>
            <person name="Schroeder S.G."/>
            <person name="Burgess S.C."/>
            <person name="Diehl S.V."/>
        </authorList>
    </citation>
    <scope>NUCLEOTIDE SEQUENCE [LARGE SCALE GENOMIC DNA]</scope>
    <source>
        <strain evidence="2 3">TFFH 294</strain>
    </source>
</reference>
<feature type="region of interest" description="Disordered" evidence="1">
    <location>
        <begin position="142"/>
        <end position="385"/>
    </location>
</feature>
<dbReference type="HOGENOM" id="CLU_033553_0_0_1"/>
<dbReference type="STRING" id="599839.J4H3H9"/>
<gene>
    <name evidence="2" type="ORF">FIBRA_05432</name>
</gene>
<organism evidence="2 3">
    <name type="scientific">Fibroporia radiculosa</name>
    <dbReference type="NCBI Taxonomy" id="599839"/>
    <lineage>
        <taxon>Eukaryota</taxon>
        <taxon>Fungi</taxon>
        <taxon>Dikarya</taxon>
        <taxon>Basidiomycota</taxon>
        <taxon>Agaricomycotina</taxon>
        <taxon>Agaricomycetes</taxon>
        <taxon>Polyporales</taxon>
        <taxon>Fibroporiaceae</taxon>
        <taxon>Fibroporia</taxon>
    </lineage>
</organism>
<evidence type="ECO:0000313" key="3">
    <source>
        <dbReference type="Proteomes" id="UP000006352"/>
    </source>
</evidence>
<feature type="region of interest" description="Disordered" evidence="1">
    <location>
        <begin position="550"/>
        <end position="582"/>
    </location>
</feature>
<dbReference type="GO" id="GO:0016071">
    <property type="term" value="P:mRNA metabolic process"/>
    <property type="evidence" value="ECO:0007669"/>
    <property type="project" value="UniProtKB-ARBA"/>
</dbReference>
<evidence type="ECO:0000256" key="1">
    <source>
        <dbReference type="SAM" id="MobiDB-lite"/>
    </source>
</evidence>
<dbReference type="RefSeq" id="XP_012182587.1">
    <property type="nucleotide sequence ID" value="XM_012327197.1"/>
</dbReference>
<dbReference type="InParanoid" id="J4H3H9"/>
<feature type="compositionally biased region" description="Polar residues" evidence="1">
    <location>
        <begin position="366"/>
        <end position="379"/>
    </location>
</feature>
<dbReference type="AlphaFoldDB" id="J4H3H9"/>
<dbReference type="Proteomes" id="UP000006352">
    <property type="component" value="Unassembled WGS sequence"/>
</dbReference>
<proteinExistence type="predicted"/>
<dbReference type="InterPro" id="IPR028322">
    <property type="entry name" value="PNRC-like_rgn"/>
</dbReference>
<dbReference type="GeneID" id="24098215"/>
<evidence type="ECO:0000313" key="2">
    <source>
        <dbReference type="EMBL" id="CCM03304.1"/>
    </source>
</evidence>
<accession>J4H3H9</accession>
<sequence>MREKAEQARLVARGELKEEGQARADGRICAGDVDSLRRLALEHARTRTRKGHSPFGEWSTQRERALVFKLRVKAGAAQTDRKQLTNLGPSHIPPASFFVRNHSAAVVVAHVARPPSADNHPVLAIRAAMIAVQKPPPQFFAAPLLRPSHSRHPSAPVVVRPTHTPGLLSLSKPSQPNARPQTANHQRQHRSSPRGKPQQKSPQPTQAIAQVQPVEDAKKSTPLVPRNENITSEKPKIQPTAPAPTVSDKSVRGRQTNKPSKDKAQRRSASSTSRAPARRQRHQPSPPPIALPPSQAEDSSKSSPKSTRPIASASVDSTDPFLIRDVPTVDAPQGGSLKPSPKGPTFRSPPPLTQPSGKLARRRQLTTRASVSPSAPKGSQSRKDRVAALVGTVNDKQDIDLTTPVRHAKTRRTPVAAWDCFPICDDSADQADDSDDTPPTTPIRESASVPVKRITKEWHAAGGFDDVPHTAPLSSTAGFRFVPPSPTSTPTPAQRRRNHRRVPSEGMFHMSMDEDSASSDTFPSIGRAPIHMGRRKIPAEFRQAVASGIESGTSSSAPQAGYFAGSMFQNSPSPDELPPPSF</sequence>
<dbReference type="EMBL" id="HE797109">
    <property type="protein sequence ID" value="CCM03304.1"/>
    <property type="molecule type" value="Genomic_DNA"/>
</dbReference>
<dbReference type="OrthoDB" id="3226344at2759"/>
<feature type="compositionally biased region" description="Polar residues" evidence="1">
    <location>
        <begin position="198"/>
        <end position="209"/>
    </location>
</feature>
<name>J4H3H9_9APHY</name>
<dbReference type="Pfam" id="PF15365">
    <property type="entry name" value="PNRC"/>
    <property type="match status" value="1"/>
</dbReference>
<feature type="region of interest" description="Disordered" evidence="1">
    <location>
        <begin position="460"/>
        <end position="500"/>
    </location>
</feature>
<keyword evidence="3" id="KW-1185">Reference proteome</keyword>
<protein>
    <submittedName>
        <fullName evidence="2">Uncharacterized protein</fullName>
    </submittedName>
</protein>
<feature type="compositionally biased region" description="Polar residues" evidence="1">
    <location>
        <begin position="171"/>
        <end position="185"/>
    </location>
</feature>